<evidence type="ECO:0000313" key="7">
    <source>
        <dbReference type="EMBL" id="CAL8101624.1"/>
    </source>
</evidence>
<reference evidence="7 8" key="1">
    <citation type="submission" date="2024-08" db="EMBL/GenBank/DDBJ databases">
        <authorList>
            <person name="Cucini C."/>
            <person name="Frati F."/>
        </authorList>
    </citation>
    <scope>NUCLEOTIDE SEQUENCE [LARGE SCALE GENOMIC DNA]</scope>
</reference>
<dbReference type="InterPro" id="IPR019438">
    <property type="entry name" value="Q_salvage"/>
</dbReference>
<evidence type="ECO:0000313" key="8">
    <source>
        <dbReference type="Proteomes" id="UP001642540"/>
    </source>
</evidence>
<name>A0ABP1QFK7_9HEXA</name>
<evidence type="ECO:0000256" key="3">
    <source>
        <dbReference type="ARBA" id="ARBA00035306"/>
    </source>
</evidence>
<evidence type="ECO:0000256" key="5">
    <source>
        <dbReference type="ARBA" id="ARBA00048204"/>
    </source>
</evidence>
<keyword evidence="1 6" id="KW-0378">Hydrolase</keyword>
<comment type="caution">
    <text evidence="7">The sequence shown here is derived from an EMBL/GenBank/DDBJ whole genome shotgun (WGS) entry which is preliminary data.</text>
</comment>
<protein>
    <recommendedName>
        <fullName evidence="3 6">Queuosine 5'-phosphate N-glycosylase/hydrolase</fullName>
        <ecNumber evidence="6">3.2.2.-</ecNumber>
    </recommendedName>
    <alternativeName>
        <fullName evidence="4 6">Queuosine-nucleotide N-glycosylase/hydrolase</fullName>
    </alternativeName>
</protein>
<evidence type="ECO:0000256" key="6">
    <source>
        <dbReference type="RuleBase" id="RU365002"/>
    </source>
</evidence>
<dbReference type="EC" id="3.2.2.-" evidence="6"/>
<dbReference type="EMBL" id="CAXLJM020000033">
    <property type="protein sequence ID" value="CAL8101624.1"/>
    <property type="molecule type" value="Genomic_DNA"/>
</dbReference>
<evidence type="ECO:0000256" key="2">
    <source>
        <dbReference type="ARBA" id="ARBA00035119"/>
    </source>
</evidence>
<comment type="function">
    <text evidence="6">Catalyzes the hydrolysis of queuosine 5'-phosphate, releasing the nucleobase queuine (q). Is required for salvage of queuine from exogenous queuosine (Q) that is imported and then converted to queuosine 5'-phosphate intracellularly.</text>
</comment>
<sequence length="356" mass="40261">MASLDTTNALPPKESGEFIVRNAKYVEVLGDGADKCAAEIFEAVRSGKLAPRNFGQCGLHPQASNERAADWIFLVDTLNFSFWSGVATDVEKSDGNVIEPPKWEVAYKGENHTGYFALCAAVNRAIDEGLDITNPTVYGSLSAEDILRVFRSETSTPIPLVEDRVKNLQEAGRVLLEKYQGSFANCIKTCNKNAQELLKIVVNDFPSYRDEAEFETKRVSLYKRAQILIGDVWACFEGKELGNFEDIETLTMFADYRIPQVLLYYGALKYSPELMDLLNKDNTLANGDRKEVEIRGASIHAVELVKENVRKRLATAEMPVSVINSILIDHFLWDYRREHAKAMEKYPYHKTRCIYY</sequence>
<dbReference type="Pfam" id="PF10343">
    <property type="entry name" value="Q_salvage"/>
    <property type="match status" value="1"/>
</dbReference>
<keyword evidence="8" id="KW-1185">Reference proteome</keyword>
<evidence type="ECO:0000256" key="1">
    <source>
        <dbReference type="ARBA" id="ARBA00022801"/>
    </source>
</evidence>
<accession>A0ABP1QFK7</accession>
<dbReference type="PANTHER" id="PTHR21314">
    <property type="entry name" value="QUEUOSINE 5'-PHOSPHATE N-GLYCOSYLASE_HYDROLASE-RELATED"/>
    <property type="match status" value="1"/>
</dbReference>
<comment type="similarity">
    <text evidence="2 6">Belongs to the QNG1 protein family.</text>
</comment>
<comment type="catalytic activity">
    <reaction evidence="5 6">
        <text>queuosine 5'-phosphate + H2O = queuine + D-ribose 5-phosphate</text>
        <dbReference type="Rhea" id="RHEA:75387"/>
        <dbReference type="ChEBI" id="CHEBI:15377"/>
        <dbReference type="ChEBI" id="CHEBI:17433"/>
        <dbReference type="ChEBI" id="CHEBI:78346"/>
        <dbReference type="ChEBI" id="CHEBI:194371"/>
    </reaction>
    <physiologicalReaction direction="left-to-right" evidence="5 6">
        <dbReference type="Rhea" id="RHEA:75388"/>
    </physiologicalReaction>
</comment>
<dbReference type="PANTHER" id="PTHR21314:SF0">
    <property type="entry name" value="QUEUOSINE 5'-PHOSPHATE N-GLYCOSYLASE_HYDROLASE"/>
    <property type="match status" value="1"/>
</dbReference>
<proteinExistence type="inferred from homology"/>
<dbReference type="Proteomes" id="UP001642540">
    <property type="component" value="Unassembled WGS sequence"/>
</dbReference>
<organism evidence="7 8">
    <name type="scientific">Orchesella dallaii</name>
    <dbReference type="NCBI Taxonomy" id="48710"/>
    <lineage>
        <taxon>Eukaryota</taxon>
        <taxon>Metazoa</taxon>
        <taxon>Ecdysozoa</taxon>
        <taxon>Arthropoda</taxon>
        <taxon>Hexapoda</taxon>
        <taxon>Collembola</taxon>
        <taxon>Entomobryomorpha</taxon>
        <taxon>Entomobryoidea</taxon>
        <taxon>Orchesellidae</taxon>
        <taxon>Orchesellinae</taxon>
        <taxon>Orchesella</taxon>
    </lineage>
</organism>
<evidence type="ECO:0000256" key="4">
    <source>
        <dbReference type="ARBA" id="ARBA00035393"/>
    </source>
</evidence>
<gene>
    <name evidence="7" type="ORF">ODALV1_LOCUS10903</name>
</gene>